<accession>A0ACD3AGP8</accession>
<evidence type="ECO:0000313" key="1">
    <source>
        <dbReference type="EMBL" id="TFK64459.1"/>
    </source>
</evidence>
<evidence type="ECO:0000313" key="2">
    <source>
        <dbReference type="Proteomes" id="UP000308600"/>
    </source>
</evidence>
<proteinExistence type="predicted"/>
<keyword evidence="2" id="KW-1185">Reference proteome</keyword>
<sequence length="112" mass="10978">MFSKLAIIAAATMAVFVAATPIPTDGDAGQCNTGSIQCCNSVHSAGSSGYQVLSALMGANVGSITGMIGADCSPISAIGAGGNSCSSQPMCCQNNNYNGLVVVGCTPININA</sequence>
<dbReference type="EMBL" id="ML208473">
    <property type="protein sequence ID" value="TFK64459.1"/>
    <property type="molecule type" value="Genomic_DNA"/>
</dbReference>
<reference evidence="1 2" key="1">
    <citation type="journal article" date="2019" name="Nat. Ecol. Evol.">
        <title>Megaphylogeny resolves global patterns of mushroom evolution.</title>
        <authorList>
            <person name="Varga T."/>
            <person name="Krizsan K."/>
            <person name="Foldi C."/>
            <person name="Dima B."/>
            <person name="Sanchez-Garcia M."/>
            <person name="Sanchez-Ramirez S."/>
            <person name="Szollosi G.J."/>
            <person name="Szarkandi J.G."/>
            <person name="Papp V."/>
            <person name="Albert L."/>
            <person name="Andreopoulos W."/>
            <person name="Angelini C."/>
            <person name="Antonin V."/>
            <person name="Barry K.W."/>
            <person name="Bougher N.L."/>
            <person name="Buchanan P."/>
            <person name="Buyck B."/>
            <person name="Bense V."/>
            <person name="Catcheside P."/>
            <person name="Chovatia M."/>
            <person name="Cooper J."/>
            <person name="Damon W."/>
            <person name="Desjardin D."/>
            <person name="Finy P."/>
            <person name="Geml J."/>
            <person name="Haridas S."/>
            <person name="Hughes K."/>
            <person name="Justo A."/>
            <person name="Karasinski D."/>
            <person name="Kautmanova I."/>
            <person name="Kiss B."/>
            <person name="Kocsube S."/>
            <person name="Kotiranta H."/>
            <person name="LaButti K.M."/>
            <person name="Lechner B.E."/>
            <person name="Liimatainen K."/>
            <person name="Lipzen A."/>
            <person name="Lukacs Z."/>
            <person name="Mihaltcheva S."/>
            <person name="Morgado L.N."/>
            <person name="Niskanen T."/>
            <person name="Noordeloos M.E."/>
            <person name="Ohm R.A."/>
            <person name="Ortiz-Santana B."/>
            <person name="Ovrebo C."/>
            <person name="Racz N."/>
            <person name="Riley R."/>
            <person name="Savchenko A."/>
            <person name="Shiryaev A."/>
            <person name="Soop K."/>
            <person name="Spirin V."/>
            <person name="Szebenyi C."/>
            <person name="Tomsovsky M."/>
            <person name="Tulloss R.E."/>
            <person name="Uehling J."/>
            <person name="Grigoriev I.V."/>
            <person name="Vagvolgyi C."/>
            <person name="Papp T."/>
            <person name="Martin F.M."/>
            <person name="Miettinen O."/>
            <person name="Hibbett D.S."/>
            <person name="Nagy L.G."/>
        </authorList>
    </citation>
    <scope>NUCLEOTIDE SEQUENCE [LARGE SCALE GENOMIC DNA]</scope>
    <source>
        <strain evidence="1 2">NL-1719</strain>
    </source>
</reference>
<protein>
    <submittedName>
        <fullName evidence="1">Fungal hydrophobin</fullName>
    </submittedName>
</protein>
<organism evidence="1 2">
    <name type="scientific">Pluteus cervinus</name>
    <dbReference type="NCBI Taxonomy" id="181527"/>
    <lineage>
        <taxon>Eukaryota</taxon>
        <taxon>Fungi</taxon>
        <taxon>Dikarya</taxon>
        <taxon>Basidiomycota</taxon>
        <taxon>Agaricomycotina</taxon>
        <taxon>Agaricomycetes</taxon>
        <taxon>Agaricomycetidae</taxon>
        <taxon>Agaricales</taxon>
        <taxon>Pluteineae</taxon>
        <taxon>Pluteaceae</taxon>
        <taxon>Pluteus</taxon>
    </lineage>
</organism>
<name>A0ACD3AGP8_9AGAR</name>
<dbReference type="Proteomes" id="UP000308600">
    <property type="component" value="Unassembled WGS sequence"/>
</dbReference>
<gene>
    <name evidence="1" type="ORF">BDN72DRAFT_264052</name>
</gene>